<dbReference type="Gene3D" id="3.30.420.280">
    <property type="match status" value="1"/>
</dbReference>
<dbReference type="HAMAP" id="MF_04148">
    <property type="entry name" value="TERL_BPP22"/>
    <property type="match status" value="1"/>
</dbReference>
<feature type="domain" description="Terminase large subunit gp17-like C-terminal" evidence="2">
    <location>
        <begin position="298"/>
        <end position="456"/>
    </location>
</feature>
<dbReference type="InterPro" id="IPR027417">
    <property type="entry name" value="P-loop_NTPase"/>
</dbReference>
<evidence type="ECO:0000313" key="3">
    <source>
        <dbReference type="EMBL" id="PZQ77950.1"/>
    </source>
</evidence>
<dbReference type="Pfam" id="PF17289">
    <property type="entry name" value="Terminase_6C"/>
    <property type="match status" value="1"/>
</dbReference>
<keyword evidence="1" id="KW-1188">Viral release from host cell</keyword>
<accession>A0A2W5ST82</accession>
<dbReference type="InterPro" id="IPR035421">
    <property type="entry name" value="Terminase_6C"/>
</dbReference>
<dbReference type="GO" id="GO:0004519">
    <property type="term" value="F:endonuclease activity"/>
    <property type="evidence" value="ECO:0007669"/>
    <property type="project" value="InterPro"/>
</dbReference>
<evidence type="ECO:0000313" key="4">
    <source>
        <dbReference type="Proteomes" id="UP000249135"/>
    </source>
</evidence>
<proteinExistence type="inferred from homology"/>
<dbReference type="InterPro" id="IPR044265">
    <property type="entry name" value="Terminase_large_su_BPP22"/>
</dbReference>
<organism evidence="3 4">
    <name type="scientific">Variovorax paradoxus</name>
    <dbReference type="NCBI Taxonomy" id="34073"/>
    <lineage>
        <taxon>Bacteria</taxon>
        <taxon>Pseudomonadati</taxon>
        <taxon>Pseudomonadota</taxon>
        <taxon>Betaproteobacteria</taxon>
        <taxon>Burkholderiales</taxon>
        <taxon>Comamonadaceae</taxon>
        <taxon>Variovorax</taxon>
    </lineage>
</organism>
<comment type="caution">
    <text evidence="3">The sequence shown here is derived from an EMBL/GenBank/DDBJ whole genome shotgun (WGS) entry which is preliminary data.</text>
</comment>
<sequence>MQALSRAEKLQLLALWEEKQRRDAGNRLKFYSGYPKQLEFHARGAQFRERLLMAGNQLGKTWSAGFETAMHLTGRYPDSWPGRTWDRPVAGWAAGVTSEVTRDSVQRVLCGRINAIGTGAIPRDAIKDKAMKRGVADAIDTLVIKHGGGGDVQAGESLLGFKSYDQGREKFQAETLDFVWLDEEPDEDIYTESLTRTNATGGLVYMTFTPLKGMSGVVKRFLIDKMPGTTVVVMTIDDALHYTPEQRAAIIASYPAHERDARVKGIPSLGSGRVFPIAEDAIKVEAFPIPAHWAQICGIDFGWDHPSAAVRLAWDRDTDTLYVIAAHRQKEQTPLMFAATVKPWGTWLPWAWPHDGLQHDKGSGEALRDQYAAQGLAMLPNRATHPPAEGEEEGTGGNGVEAGVLDMLDRMQTGRLKVFAHLNDWFEEFRMYHREDGKIVKLDDDLLSATRYASMMKRHAITKPAPSKPFVYKNRMLA</sequence>
<dbReference type="GO" id="GO:0016887">
    <property type="term" value="F:ATP hydrolysis activity"/>
    <property type="evidence" value="ECO:0007669"/>
    <property type="project" value="InterPro"/>
</dbReference>
<evidence type="ECO:0000256" key="1">
    <source>
        <dbReference type="ARBA" id="ARBA00022612"/>
    </source>
</evidence>
<reference evidence="3 4" key="1">
    <citation type="submission" date="2017-08" db="EMBL/GenBank/DDBJ databases">
        <title>Infants hospitalized years apart are colonized by the same room-sourced microbial strains.</title>
        <authorList>
            <person name="Brooks B."/>
            <person name="Olm M.R."/>
            <person name="Firek B.A."/>
            <person name="Baker R."/>
            <person name="Thomas B.C."/>
            <person name="Morowitz M.J."/>
            <person name="Banfield J.F."/>
        </authorList>
    </citation>
    <scope>NUCLEOTIDE SEQUENCE [LARGE SCALE GENOMIC DNA]</scope>
    <source>
        <strain evidence="3">S2_005_003_R2_41</strain>
    </source>
</reference>
<dbReference type="Proteomes" id="UP000249135">
    <property type="component" value="Unassembled WGS sequence"/>
</dbReference>
<dbReference type="Pfam" id="PF03237">
    <property type="entry name" value="Terminase_6N"/>
    <property type="match status" value="1"/>
</dbReference>
<gene>
    <name evidence="3" type="ORF">DI563_01975</name>
</gene>
<protein>
    <submittedName>
        <fullName evidence="3">DNA packaging protein</fullName>
    </submittedName>
</protein>
<dbReference type="AlphaFoldDB" id="A0A2W5ST82"/>
<evidence type="ECO:0000259" key="2">
    <source>
        <dbReference type="Pfam" id="PF17289"/>
    </source>
</evidence>
<dbReference type="Gene3D" id="3.40.50.300">
    <property type="entry name" value="P-loop containing nucleotide triphosphate hydrolases"/>
    <property type="match status" value="1"/>
</dbReference>
<dbReference type="EMBL" id="QFPP01000007">
    <property type="protein sequence ID" value="PZQ77950.1"/>
    <property type="molecule type" value="Genomic_DNA"/>
</dbReference>
<name>A0A2W5ST82_VARPD</name>